<gene>
    <name evidence="9" type="primary">msrB</name>
    <name evidence="9" type="ORF">NATSA_13890</name>
</gene>
<evidence type="ECO:0000256" key="6">
    <source>
        <dbReference type="ARBA" id="ARBA00023002"/>
    </source>
</evidence>
<dbReference type="InterPro" id="IPR011057">
    <property type="entry name" value="Mss4-like_sf"/>
</dbReference>
<evidence type="ECO:0000256" key="3">
    <source>
        <dbReference type="ARBA" id="ARBA00012499"/>
    </source>
</evidence>
<evidence type="ECO:0000256" key="4">
    <source>
        <dbReference type="ARBA" id="ARBA00022723"/>
    </source>
</evidence>
<comment type="cofactor">
    <cofactor evidence="1">
        <name>Zn(2+)</name>
        <dbReference type="ChEBI" id="CHEBI:29105"/>
    </cofactor>
</comment>
<evidence type="ECO:0000313" key="9">
    <source>
        <dbReference type="EMBL" id="MBP3193764.1"/>
    </source>
</evidence>
<keyword evidence="4" id="KW-0479">Metal-binding</keyword>
<dbReference type="InterPro" id="IPR028427">
    <property type="entry name" value="Met_Sox_Rdtase_MsrB"/>
</dbReference>
<evidence type="ECO:0000313" key="10">
    <source>
        <dbReference type="Proteomes" id="UP000673975"/>
    </source>
</evidence>
<comment type="catalytic activity">
    <reaction evidence="7">
        <text>L-methionyl-[protein] + [thioredoxin]-disulfide + H2O = L-methionyl-(R)-S-oxide-[protein] + [thioredoxin]-dithiol</text>
        <dbReference type="Rhea" id="RHEA:24164"/>
        <dbReference type="Rhea" id="RHEA-COMP:10698"/>
        <dbReference type="Rhea" id="RHEA-COMP:10700"/>
        <dbReference type="Rhea" id="RHEA-COMP:12313"/>
        <dbReference type="Rhea" id="RHEA-COMP:12314"/>
        <dbReference type="ChEBI" id="CHEBI:15377"/>
        <dbReference type="ChEBI" id="CHEBI:16044"/>
        <dbReference type="ChEBI" id="CHEBI:29950"/>
        <dbReference type="ChEBI" id="CHEBI:45764"/>
        <dbReference type="ChEBI" id="CHEBI:50058"/>
        <dbReference type="EC" id="1.8.4.12"/>
    </reaction>
</comment>
<dbReference type="FunFam" id="2.170.150.20:FF:000001">
    <property type="entry name" value="Peptide methionine sulfoxide reductase MsrB"/>
    <property type="match status" value="1"/>
</dbReference>
<dbReference type="EC" id="1.8.4.12" evidence="3"/>
<reference evidence="9" key="1">
    <citation type="submission" date="2021-02" db="EMBL/GenBank/DDBJ databases">
        <title>Natronogracilivirga saccharolytica gen. nov. sp. nov. a new anaerobic, haloalkiliphilic carbohydrate-fermenting bacterium from soda lake and proposing of Cyclonatronumiaceae fam. nov. in the phylum Balneolaeota.</title>
        <authorList>
            <person name="Zhilina T.N."/>
            <person name="Sorokin D.Y."/>
            <person name="Zavarzina D.G."/>
            <person name="Toshchakov S.V."/>
            <person name="Kublanov I.V."/>
        </authorList>
    </citation>
    <scope>NUCLEOTIDE SEQUENCE</scope>
    <source>
        <strain evidence="9">Z-1702</strain>
    </source>
</reference>
<organism evidence="9 10">
    <name type="scientific">Natronogracilivirga saccharolytica</name>
    <dbReference type="NCBI Taxonomy" id="2812953"/>
    <lineage>
        <taxon>Bacteria</taxon>
        <taxon>Pseudomonadati</taxon>
        <taxon>Balneolota</taxon>
        <taxon>Balneolia</taxon>
        <taxon>Balneolales</taxon>
        <taxon>Cyclonatronaceae</taxon>
        <taxon>Natronogracilivirga</taxon>
    </lineage>
</organism>
<proteinExistence type="inferred from homology"/>
<dbReference type="Proteomes" id="UP000673975">
    <property type="component" value="Unassembled WGS sequence"/>
</dbReference>
<dbReference type="EMBL" id="JAFIDN010000013">
    <property type="protein sequence ID" value="MBP3193764.1"/>
    <property type="molecule type" value="Genomic_DNA"/>
</dbReference>
<dbReference type="GO" id="GO:0030091">
    <property type="term" value="P:protein repair"/>
    <property type="evidence" value="ECO:0007669"/>
    <property type="project" value="InterPro"/>
</dbReference>
<accession>A0A8J7UXV8</accession>
<dbReference type="Pfam" id="PF01641">
    <property type="entry name" value="SelR"/>
    <property type="match status" value="1"/>
</dbReference>
<name>A0A8J7UXV8_9BACT</name>
<dbReference type="GO" id="GO:0046872">
    <property type="term" value="F:metal ion binding"/>
    <property type="evidence" value="ECO:0007669"/>
    <property type="project" value="UniProtKB-KW"/>
</dbReference>
<dbReference type="PANTHER" id="PTHR10173:SF52">
    <property type="entry name" value="METHIONINE-R-SULFOXIDE REDUCTASE B1"/>
    <property type="match status" value="1"/>
</dbReference>
<keyword evidence="10" id="KW-1185">Reference proteome</keyword>
<evidence type="ECO:0000256" key="7">
    <source>
        <dbReference type="ARBA" id="ARBA00048488"/>
    </source>
</evidence>
<comment type="caution">
    <text evidence="9">The sequence shown here is derived from an EMBL/GenBank/DDBJ whole genome shotgun (WGS) entry which is preliminary data.</text>
</comment>
<dbReference type="NCBIfam" id="TIGR00357">
    <property type="entry name" value="peptide-methionine (R)-S-oxide reductase MsrB"/>
    <property type="match status" value="1"/>
</dbReference>
<dbReference type="GO" id="GO:0033743">
    <property type="term" value="F:peptide-methionine (R)-S-oxide reductase activity"/>
    <property type="evidence" value="ECO:0007669"/>
    <property type="project" value="UniProtKB-EC"/>
</dbReference>
<dbReference type="GO" id="GO:0005737">
    <property type="term" value="C:cytoplasm"/>
    <property type="evidence" value="ECO:0007669"/>
    <property type="project" value="TreeGrafter"/>
</dbReference>
<evidence type="ECO:0000256" key="1">
    <source>
        <dbReference type="ARBA" id="ARBA00001947"/>
    </source>
</evidence>
<dbReference type="Gene3D" id="2.170.150.20">
    <property type="entry name" value="Peptide methionine sulfoxide reductase"/>
    <property type="match status" value="1"/>
</dbReference>
<sequence length="164" mass="18801">MLPHWFDPGLFPSQNEPVNLSDSEWKERLTPAEYEVLRSHGTEPPFKNEYFHNEEEGVYLCRGCSNPLFSSAAKFRSSSGWPSFFAPVSQERIGTESDHRLLMERTEVHCARCGGHLGHVFEDGPEPTGLRYCLNSPSLRFIDEEAHRKIAGGREHELDFELHK</sequence>
<keyword evidence="6 9" id="KW-0560">Oxidoreductase</keyword>
<keyword evidence="5" id="KW-0862">Zinc</keyword>
<dbReference type="SUPFAM" id="SSF51316">
    <property type="entry name" value="Mss4-like"/>
    <property type="match status" value="1"/>
</dbReference>
<protein>
    <recommendedName>
        <fullName evidence="3">peptide-methionine (R)-S-oxide reductase</fullName>
        <ecNumber evidence="3">1.8.4.12</ecNumber>
    </recommendedName>
</protein>
<dbReference type="PANTHER" id="PTHR10173">
    <property type="entry name" value="METHIONINE SULFOXIDE REDUCTASE"/>
    <property type="match status" value="1"/>
</dbReference>
<evidence type="ECO:0000256" key="2">
    <source>
        <dbReference type="ARBA" id="ARBA00007174"/>
    </source>
</evidence>
<dbReference type="GO" id="GO:0006979">
    <property type="term" value="P:response to oxidative stress"/>
    <property type="evidence" value="ECO:0007669"/>
    <property type="project" value="InterPro"/>
</dbReference>
<feature type="domain" description="MsrB" evidence="8">
    <location>
        <begin position="22"/>
        <end position="144"/>
    </location>
</feature>
<dbReference type="AlphaFoldDB" id="A0A8J7UXV8"/>
<dbReference type="InterPro" id="IPR002579">
    <property type="entry name" value="Met_Sox_Rdtase_MsrB_dom"/>
</dbReference>
<evidence type="ECO:0000259" key="8">
    <source>
        <dbReference type="PROSITE" id="PS51790"/>
    </source>
</evidence>
<dbReference type="PROSITE" id="PS51790">
    <property type="entry name" value="MSRB"/>
    <property type="match status" value="1"/>
</dbReference>
<evidence type="ECO:0000256" key="5">
    <source>
        <dbReference type="ARBA" id="ARBA00022833"/>
    </source>
</evidence>
<comment type="similarity">
    <text evidence="2">Belongs to the MsrB Met sulfoxide reductase family.</text>
</comment>